<accession>A0A9E4ZK36</accession>
<dbReference type="SUPFAM" id="SSF49777">
    <property type="entry name" value="PEBP-like"/>
    <property type="match status" value="1"/>
</dbReference>
<reference evidence="1" key="2">
    <citation type="submission" date="2021-04" db="EMBL/GenBank/DDBJ databases">
        <authorList>
            <person name="Dong X."/>
        </authorList>
    </citation>
    <scope>NUCLEOTIDE SEQUENCE</scope>
    <source>
        <strain evidence="1">LLY</strain>
    </source>
</reference>
<dbReference type="InterPro" id="IPR005247">
    <property type="entry name" value="YbhB_YbcL/LppC-like"/>
</dbReference>
<dbReference type="PROSITE" id="PS51257">
    <property type="entry name" value="PROKAR_LIPOPROTEIN"/>
    <property type="match status" value="1"/>
</dbReference>
<dbReference type="Pfam" id="PF01161">
    <property type="entry name" value="PBP"/>
    <property type="match status" value="1"/>
</dbReference>
<dbReference type="Gene3D" id="3.90.280.10">
    <property type="entry name" value="PEBP-like"/>
    <property type="match status" value="1"/>
</dbReference>
<dbReference type="PANTHER" id="PTHR30289">
    <property type="entry name" value="UNCHARACTERIZED PROTEIN YBCL-RELATED"/>
    <property type="match status" value="1"/>
</dbReference>
<reference evidence="1" key="1">
    <citation type="journal article" date="2021" name="mSystems">
        <title>Bacteria and Archaea Synergistically Convert Glycine Betaine to Biogenic Methane in the Formosa Cold Seep of the South China Sea.</title>
        <authorList>
            <person name="Li L."/>
            <person name="Zhang W."/>
            <person name="Zhang S."/>
            <person name="Song L."/>
            <person name="Sun Q."/>
            <person name="Zhang H."/>
            <person name="Xiang H."/>
            <person name="Dong X."/>
        </authorList>
    </citation>
    <scope>NUCLEOTIDE SEQUENCE</scope>
    <source>
        <strain evidence="1">LLY</strain>
    </source>
</reference>
<dbReference type="EMBL" id="JAGSOI010000078">
    <property type="protein sequence ID" value="MCM1987829.1"/>
    <property type="molecule type" value="Genomic_DNA"/>
</dbReference>
<dbReference type="RefSeq" id="WP_250869188.1">
    <property type="nucleotide sequence ID" value="NZ_JAGSOI010000078.1"/>
</dbReference>
<evidence type="ECO:0000313" key="2">
    <source>
        <dbReference type="Proteomes" id="UP001056766"/>
    </source>
</evidence>
<comment type="caution">
    <text evidence="1">The sequence shown here is derived from an EMBL/GenBank/DDBJ whole genome shotgun (WGS) entry which is preliminary data.</text>
</comment>
<dbReference type="AlphaFoldDB" id="A0A9E4ZK36"/>
<organism evidence="1 2">
    <name type="scientific">Methanococcoides seepicolus</name>
    <dbReference type="NCBI Taxonomy" id="2828780"/>
    <lineage>
        <taxon>Archaea</taxon>
        <taxon>Methanobacteriati</taxon>
        <taxon>Methanobacteriota</taxon>
        <taxon>Stenosarchaea group</taxon>
        <taxon>Methanomicrobia</taxon>
        <taxon>Methanosarcinales</taxon>
        <taxon>Methanosarcinaceae</taxon>
        <taxon>Methanococcoides</taxon>
    </lineage>
</organism>
<dbReference type="NCBIfam" id="TIGR00481">
    <property type="entry name" value="YbhB/YbcL family Raf kinase inhibitor-like protein"/>
    <property type="match status" value="1"/>
</dbReference>
<dbReference type="InterPro" id="IPR036610">
    <property type="entry name" value="PEBP-like_sf"/>
</dbReference>
<evidence type="ECO:0000313" key="1">
    <source>
        <dbReference type="EMBL" id="MCM1987829.1"/>
    </source>
</evidence>
<dbReference type="Proteomes" id="UP001056766">
    <property type="component" value="Unassembled WGS sequence"/>
</dbReference>
<name>A0A9E4ZK36_9EURY</name>
<dbReference type="PANTHER" id="PTHR30289:SF1">
    <property type="entry name" value="PEBP (PHOSPHATIDYLETHANOLAMINE-BINDING PROTEIN) FAMILY PROTEIN"/>
    <property type="match status" value="1"/>
</dbReference>
<dbReference type="CDD" id="cd00865">
    <property type="entry name" value="PEBP_bact_arch"/>
    <property type="match status" value="1"/>
</dbReference>
<keyword evidence="2" id="KW-1185">Reference proteome</keyword>
<proteinExistence type="predicted"/>
<sequence>MPTLIKIVTFATIMLIIAVSGCTTTDTDEPEPIPVIIENEDYVPERDNNEEQDIFTISTSAFENKGEIPSRYTCDGDNINPELILGILSEDAESLVLIVDDSDAPKGTFTHWIVWNIEPRSIIKENTIPGVQGLNDVKGTDYFGPCPLSGTHRYFFRIYALDTMLDLGSGSTRTALEQAMQEHIIAEGELMGTYSRE</sequence>
<protein>
    <submittedName>
        <fullName evidence="1">YbhB/YbcL family Raf kinase inhibitor-like protein</fullName>
    </submittedName>
</protein>
<dbReference type="InterPro" id="IPR008914">
    <property type="entry name" value="PEBP"/>
</dbReference>
<gene>
    <name evidence="1" type="ORF">KDK67_12725</name>
</gene>